<dbReference type="STRING" id="320771.Cflav_PD1865"/>
<evidence type="ECO:0000256" key="2">
    <source>
        <dbReference type="SAM" id="Phobius"/>
    </source>
</evidence>
<proteinExistence type="predicted"/>
<dbReference type="Gene3D" id="3.30.700.10">
    <property type="entry name" value="Glycoprotein, Type 4 Pilin"/>
    <property type="match status" value="1"/>
</dbReference>
<keyword evidence="2" id="KW-0472">Membrane</keyword>
<organism evidence="3 4">
    <name type="scientific">Pedosphaera parvula (strain Ellin514)</name>
    <dbReference type="NCBI Taxonomy" id="320771"/>
    <lineage>
        <taxon>Bacteria</taxon>
        <taxon>Pseudomonadati</taxon>
        <taxon>Verrucomicrobiota</taxon>
        <taxon>Pedosphaerae</taxon>
        <taxon>Pedosphaerales</taxon>
        <taxon>Pedosphaeraceae</taxon>
        <taxon>Pedosphaera</taxon>
    </lineage>
</organism>
<reference evidence="3 4" key="1">
    <citation type="journal article" date="2011" name="J. Bacteriol.">
        <title>Genome sequence of 'Pedosphaera parvula' Ellin514, an aerobic Verrucomicrobial isolate from pasture soil.</title>
        <authorList>
            <person name="Kant R."/>
            <person name="van Passel M.W."/>
            <person name="Sangwan P."/>
            <person name="Palva A."/>
            <person name="Lucas S."/>
            <person name="Copeland A."/>
            <person name="Lapidus A."/>
            <person name="Glavina Del Rio T."/>
            <person name="Dalin E."/>
            <person name="Tice H."/>
            <person name="Bruce D."/>
            <person name="Goodwin L."/>
            <person name="Pitluck S."/>
            <person name="Chertkov O."/>
            <person name="Larimer F.W."/>
            <person name="Land M.L."/>
            <person name="Hauser L."/>
            <person name="Brettin T.S."/>
            <person name="Detter J.C."/>
            <person name="Han S."/>
            <person name="de Vos W.M."/>
            <person name="Janssen P.H."/>
            <person name="Smidt H."/>
        </authorList>
    </citation>
    <scope>NUCLEOTIDE SEQUENCE [LARGE SCALE GENOMIC DNA]</scope>
    <source>
        <strain evidence="3 4">Ellin514</strain>
    </source>
</reference>
<dbReference type="InterPro" id="IPR045584">
    <property type="entry name" value="Pilin-like"/>
</dbReference>
<sequence length="387" mass="41765" precursor="true">MLKHKVNPVCMRLSGNKGGGFTLVEMLVVIAIVAILAALLLPALSQTQAKARRIQCVSNLKQTGVAFHSFLHDHNDRFPMQLSTNFGGSSEFVRASYEAGNEFYFEYRHFQALSNELNNPRVLVCPSDMARTAAENFDDFNNRNLSYFLGANADYTWPNSLLAGDRNITNASAGSRTLMRVDANTVVNWTLELHSFKGNVLFADGHVEKLNGISLELPRGNAADQMQLIMPTLKPSSQPGPTLAANPPSTSAGNSSASHGASSSGSGAGRSAAPWKPAIAVPSTASGMVAGKAARQGESNEAVTSLSSTNQIFAAKVVSSSVESRERIEEAKVIAGANKAGKKPIKDNFWLLLLFLILLLLVEFVRRRMVKKNDKGETFPARELPLC</sequence>
<dbReference type="PANTHER" id="PTHR30093">
    <property type="entry name" value="GENERAL SECRETION PATHWAY PROTEIN G"/>
    <property type="match status" value="1"/>
</dbReference>
<dbReference type="Pfam" id="PF07963">
    <property type="entry name" value="N_methyl"/>
    <property type="match status" value="1"/>
</dbReference>
<gene>
    <name evidence="3" type="ORF">Cflav_PD1865</name>
</gene>
<name>B9XLB4_PEDPL</name>
<dbReference type="EMBL" id="ABOX02000029">
    <property type="protein sequence ID" value="EEF59317.1"/>
    <property type="molecule type" value="Genomic_DNA"/>
</dbReference>
<protein>
    <recommendedName>
        <fullName evidence="5">Prepilin-type N-terminal cleavage/methylation domain-containing protein</fullName>
    </recommendedName>
</protein>
<feature type="transmembrane region" description="Helical" evidence="2">
    <location>
        <begin position="349"/>
        <end position="365"/>
    </location>
</feature>
<keyword evidence="2" id="KW-1133">Transmembrane helix</keyword>
<keyword evidence="4" id="KW-1185">Reference proteome</keyword>
<evidence type="ECO:0000256" key="1">
    <source>
        <dbReference type="SAM" id="MobiDB-lite"/>
    </source>
</evidence>
<dbReference type="SUPFAM" id="SSF54523">
    <property type="entry name" value="Pili subunits"/>
    <property type="match status" value="1"/>
</dbReference>
<evidence type="ECO:0000313" key="4">
    <source>
        <dbReference type="Proteomes" id="UP000003688"/>
    </source>
</evidence>
<dbReference type="InterPro" id="IPR012902">
    <property type="entry name" value="N_methyl_site"/>
</dbReference>
<dbReference type="NCBIfam" id="TIGR02532">
    <property type="entry name" value="IV_pilin_GFxxxE"/>
    <property type="match status" value="1"/>
</dbReference>
<dbReference type="AlphaFoldDB" id="B9XLB4"/>
<accession>B9XLB4</accession>
<evidence type="ECO:0000313" key="3">
    <source>
        <dbReference type="EMBL" id="EEF59317.1"/>
    </source>
</evidence>
<dbReference type="PANTHER" id="PTHR30093:SF2">
    <property type="entry name" value="TYPE II SECRETION SYSTEM PROTEIN H"/>
    <property type="match status" value="1"/>
</dbReference>
<comment type="caution">
    <text evidence="3">The sequence shown here is derived from an EMBL/GenBank/DDBJ whole genome shotgun (WGS) entry which is preliminary data.</text>
</comment>
<feature type="region of interest" description="Disordered" evidence="1">
    <location>
        <begin position="232"/>
        <end position="274"/>
    </location>
</feature>
<keyword evidence="2" id="KW-0812">Transmembrane</keyword>
<evidence type="ECO:0008006" key="5">
    <source>
        <dbReference type="Google" id="ProtNLM"/>
    </source>
</evidence>
<dbReference type="PROSITE" id="PS00409">
    <property type="entry name" value="PROKAR_NTER_METHYL"/>
    <property type="match status" value="1"/>
</dbReference>
<dbReference type="Proteomes" id="UP000003688">
    <property type="component" value="Unassembled WGS sequence"/>
</dbReference>
<feature type="compositionally biased region" description="Low complexity" evidence="1">
    <location>
        <begin position="244"/>
        <end position="273"/>
    </location>
</feature>
<feature type="transmembrane region" description="Helical" evidence="2">
    <location>
        <begin position="21"/>
        <end position="44"/>
    </location>
</feature>